<dbReference type="Pfam" id="PF14893">
    <property type="entry name" value="PNMA"/>
    <property type="match status" value="1"/>
</dbReference>
<protein>
    <recommendedName>
        <fullName evidence="3">Paraneoplastic antigen Ma-like C-terminal domain-containing protein</fullName>
    </recommendedName>
</protein>
<dbReference type="InterPro" id="IPR048270">
    <property type="entry name" value="PNMA_C"/>
</dbReference>
<dbReference type="PhylomeDB" id="E9I471"/>
<reference evidence="4 5" key="1">
    <citation type="journal article" date="2011" name="Science">
        <title>The ecoresponsive genome of Daphnia pulex.</title>
        <authorList>
            <person name="Colbourne J.K."/>
            <person name="Pfrender M.E."/>
            <person name="Gilbert D."/>
            <person name="Thomas W.K."/>
            <person name="Tucker A."/>
            <person name="Oakley T.H."/>
            <person name="Tokishita S."/>
            <person name="Aerts A."/>
            <person name="Arnold G.J."/>
            <person name="Basu M.K."/>
            <person name="Bauer D.J."/>
            <person name="Caceres C.E."/>
            <person name="Carmel L."/>
            <person name="Casola C."/>
            <person name="Choi J.H."/>
            <person name="Detter J.C."/>
            <person name="Dong Q."/>
            <person name="Dusheyko S."/>
            <person name="Eads B.D."/>
            <person name="Frohlich T."/>
            <person name="Geiler-Samerotte K.A."/>
            <person name="Gerlach D."/>
            <person name="Hatcher P."/>
            <person name="Jogdeo S."/>
            <person name="Krijgsveld J."/>
            <person name="Kriventseva E.V."/>
            <person name="Kultz D."/>
            <person name="Laforsch C."/>
            <person name="Lindquist E."/>
            <person name="Lopez J."/>
            <person name="Manak J.R."/>
            <person name="Muller J."/>
            <person name="Pangilinan J."/>
            <person name="Patwardhan R.P."/>
            <person name="Pitluck S."/>
            <person name="Pritham E.J."/>
            <person name="Rechtsteiner A."/>
            <person name="Rho M."/>
            <person name="Rogozin I.B."/>
            <person name="Sakarya O."/>
            <person name="Salamov A."/>
            <person name="Schaack S."/>
            <person name="Shapiro H."/>
            <person name="Shiga Y."/>
            <person name="Skalitzky C."/>
            <person name="Smith Z."/>
            <person name="Souvorov A."/>
            <person name="Sung W."/>
            <person name="Tang Z."/>
            <person name="Tsuchiya D."/>
            <person name="Tu H."/>
            <person name="Vos H."/>
            <person name="Wang M."/>
            <person name="Wolf Y.I."/>
            <person name="Yamagata H."/>
            <person name="Yamada T."/>
            <person name="Ye Y."/>
            <person name="Shaw J.R."/>
            <person name="Andrews J."/>
            <person name="Crease T.J."/>
            <person name="Tang H."/>
            <person name="Lucas S.M."/>
            <person name="Robertson H.M."/>
            <person name="Bork P."/>
            <person name="Koonin E.V."/>
            <person name="Zdobnov E.M."/>
            <person name="Grigoriev I.V."/>
            <person name="Lynch M."/>
            <person name="Boore J.L."/>
        </authorList>
    </citation>
    <scope>NUCLEOTIDE SEQUENCE [LARGE SCALE GENOMIC DNA]</scope>
</reference>
<dbReference type="PANTHER" id="PTHR33223">
    <property type="entry name" value="CCHC-TYPE DOMAIN-CONTAINING PROTEIN"/>
    <property type="match status" value="1"/>
</dbReference>
<dbReference type="EMBL" id="GL734926">
    <property type="protein sequence ID" value="EFX61209.1"/>
    <property type="molecule type" value="Genomic_DNA"/>
</dbReference>
<evidence type="ECO:0000313" key="4">
    <source>
        <dbReference type="EMBL" id="EFX61209.1"/>
    </source>
</evidence>
<evidence type="ECO:0000256" key="1">
    <source>
        <dbReference type="SAM" id="Coils"/>
    </source>
</evidence>
<evidence type="ECO:0000256" key="2">
    <source>
        <dbReference type="SAM" id="MobiDB-lite"/>
    </source>
</evidence>
<evidence type="ECO:0000259" key="3">
    <source>
        <dbReference type="Pfam" id="PF14893"/>
    </source>
</evidence>
<name>E9I471_DAPPU</name>
<keyword evidence="5" id="KW-1185">Reference proteome</keyword>
<organism evidence="4 5">
    <name type="scientific">Daphnia pulex</name>
    <name type="common">Water flea</name>
    <dbReference type="NCBI Taxonomy" id="6669"/>
    <lineage>
        <taxon>Eukaryota</taxon>
        <taxon>Metazoa</taxon>
        <taxon>Ecdysozoa</taxon>
        <taxon>Arthropoda</taxon>
        <taxon>Crustacea</taxon>
        <taxon>Branchiopoda</taxon>
        <taxon>Diplostraca</taxon>
        <taxon>Cladocera</taxon>
        <taxon>Anomopoda</taxon>
        <taxon>Daphniidae</taxon>
        <taxon>Daphnia</taxon>
    </lineage>
</organism>
<evidence type="ECO:0000313" key="5">
    <source>
        <dbReference type="Proteomes" id="UP000000305"/>
    </source>
</evidence>
<dbReference type="HOGENOM" id="CLU_049794_0_0_1"/>
<dbReference type="OrthoDB" id="6389216at2759"/>
<proteinExistence type="predicted"/>
<sequence length="333" mass="38294">MQALIAVSIFCDRDTSGRFDDWVAHLESALNLGEFEESRKLQLMRTKLYGEAAEEFDTFKLDNPIRARTYADVKTRLMKLFHSMETRSQRSVEFHNMTREPEENMRRYANRMRKAFHLAYPLKGTLDPTTNASREQMMMDRFIEGLQSELQARLKHKEFPSFEKLIDKAELLAMALEEAQTRSRVHAVFAAREGTAPQPDFNRVMEALERLNEKVDRKATTHHEELQNSLAQMKKQLTQQVRFSPQQSFTQQPGAFRRAAVFCDFHNTWGSHSEEDCHVKMMMANDRCHLCKNVGHRASYCPTIRNPKPPPPSGVVSFNTQTPSGSHSGPGGN</sequence>
<dbReference type="InParanoid" id="E9I471"/>
<keyword evidence="1" id="KW-0175">Coiled coil</keyword>
<feature type="domain" description="Paraneoplastic antigen Ma-like C-terminal" evidence="3">
    <location>
        <begin position="18"/>
        <end position="165"/>
    </location>
</feature>
<feature type="compositionally biased region" description="Polar residues" evidence="2">
    <location>
        <begin position="316"/>
        <end position="327"/>
    </location>
</feature>
<dbReference type="PANTHER" id="PTHR33223:SF6">
    <property type="entry name" value="CCHC-TYPE DOMAIN-CONTAINING PROTEIN"/>
    <property type="match status" value="1"/>
</dbReference>
<feature type="coiled-coil region" evidence="1">
    <location>
        <begin position="162"/>
        <end position="225"/>
    </location>
</feature>
<accession>E9I471</accession>
<dbReference type="AlphaFoldDB" id="E9I471"/>
<gene>
    <name evidence="4" type="ORF">DAPPUDRAFT_274416</name>
</gene>
<dbReference type="Proteomes" id="UP000000305">
    <property type="component" value="Unassembled WGS sequence"/>
</dbReference>
<dbReference type="KEGG" id="dpx:DAPPUDRAFT_274416"/>
<feature type="region of interest" description="Disordered" evidence="2">
    <location>
        <begin position="305"/>
        <end position="333"/>
    </location>
</feature>